<organism evidence="1 2">
    <name type="scientific">Neptunomonas qingdaonensis</name>
    <dbReference type="NCBI Taxonomy" id="1045558"/>
    <lineage>
        <taxon>Bacteria</taxon>
        <taxon>Pseudomonadati</taxon>
        <taxon>Pseudomonadota</taxon>
        <taxon>Gammaproteobacteria</taxon>
        <taxon>Oceanospirillales</taxon>
        <taxon>Oceanospirillaceae</taxon>
        <taxon>Neptunomonas</taxon>
    </lineage>
</organism>
<evidence type="ECO:0000313" key="2">
    <source>
        <dbReference type="Proteomes" id="UP000198623"/>
    </source>
</evidence>
<proteinExistence type="predicted"/>
<dbReference type="AlphaFoldDB" id="A0A1I2V996"/>
<dbReference type="EMBL" id="FOOU01000015">
    <property type="protein sequence ID" value="SFG83721.1"/>
    <property type="molecule type" value="Genomic_DNA"/>
</dbReference>
<evidence type="ECO:0000313" key="1">
    <source>
        <dbReference type="EMBL" id="SFG83721.1"/>
    </source>
</evidence>
<protein>
    <submittedName>
        <fullName evidence="1">Uncharacterized protein</fullName>
    </submittedName>
</protein>
<dbReference type="RefSeq" id="WP_198064032.1">
    <property type="nucleotide sequence ID" value="NZ_FOOU01000015.1"/>
</dbReference>
<gene>
    <name evidence="1" type="ORF">SAMN05216175_11540</name>
</gene>
<accession>A0A1I2V996</accession>
<reference evidence="2" key="1">
    <citation type="submission" date="2016-10" db="EMBL/GenBank/DDBJ databases">
        <authorList>
            <person name="Varghese N."/>
            <person name="Submissions S."/>
        </authorList>
    </citation>
    <scope>NUCLEOTIDE SEQUENCE [LARGE SCALE GENOMIC DNA]</scope>
    <source>
        <strain evidence="2">CGMCC 1.10971</strain>
    </source>
</reference>
<sequence length="68" mass="7939">MAHIEELELSAHRSDIIKDVNDLIEKYRTIFEWDVPEIDESLTNTLIINEVRKALDDIENELLGKIDC</sequence>
<dbReference type="Proteomes" id="UP000198623">
    <property type="component" value="Unassembled WGS sequence"/>
</dbReference>
<dbReference type="STRING" id="1045558.SAMN05216175_11540"/>
<keyword evidence="2" id="KW-1185">Reference proteome</keyword>
<name>A0A1I2V996_9GAMM</name>